<feature type="compositionally biased region" description="Polar residues" evidence="10">
    <location>
        <begin position="1261"/>
        <end position="1273"/>
    </location>
</feature>
<evidence type="ECO:0000256" key="6">
    <source>
        <dbReference type="ARBA" id="ARBA00023159"/>
    </source>
</evidence>
<evidence type="ECO:0000256" key="10">
    <source>
        <dbReference type="SAM" id="MobiDB-lite"/>
    </source>
</evidence>
<keyword evidence="7 9" id="KW-0804">Transcription</keyword>
<accession>A0A238C2N7</accession>
<evidence type="ECO:0000313" key="13">
    <source>
        <dbReference type="EMBL" id="OZC11731.1"/>
    </source>
</evidence>
<evidence type="ECO:0000313" key="14">
    <source>
        <dbReference type="Proteomes" id="UP000242913"/>
    </source>
</evidence>
<dbReference type="PANTHER" id="PTHR48249:SF3">
    <property type="entry name" value="MEDIATOR OF RNA POLYMERASE II TRANSCRIPTION SUBUNIT 13"/>
    <property type="match status" value="1"/>
</dbReference>
<dbReference type="EMBL" id="KZ269979">
    <property type="protein sequence ID" value="OZC11731.1"/>
    <property type="molecule type" value="Genomic_DNA"/>
</dbReference>
<reference evidence="13 14" key="1">
    <citation type="submission" date="2015-12" db="EMBL/GenBank/DDBJ databases">
        <title>Draft genome of the nematode, Onchocerca flexuosa.</title>
        <authorList>
            <person name="Mitreva M."/>
        </authorList>
    </citation>
    <scope>NUCLEOTIDE SEQUENCE [LARGE SCALE GENOMIC DNA]</scope>
    <source>
        <strain evidence="13">Red Deer</strain>
    </source>
</reference>
<feature type="domain" description="Mediator complex subunit Med13 C-terminal" evidence="11">
    <location>
        <begin position="2162"/>
        <end position="2554"/>
    </location>
</feature>
<dbReference type="InterPro" id="IPR041285">
    <property type="entry name" value="MID_MedPIWI"/>
</dbReference>
<feature type="region of interest" description="Disordered" evidence="10">
    <location>
        <begin position="1261"/>
        <end position="1286"/>
    </location>
</feature>
<dbReference type="Pfam" id="PF06333">
    <property type="entry name" value="Med13_C"/>
    <property type="match status" value="1"/>
</dbReference>
<evidence type="ECO:0000256" key="8">
    <source>
        <dbReference type="ARBA" id="ARBA00023242"/>
    </source>
</evidence>
<keyword evidence="8 9" id="KW-0539">Nucleus</keyword>
<comment type="subcellular location">
    <subcellularLocation>
        <location evidence="1 9">Nucleus</location>
    </subcellularLocation>
</comment>
<feature type="region of interest" description="Disordered" evidence="10">
    <location>
        <begin position="465"/>
        <end position="484"/>
    </location>
</feature>
<evidence type="ECO:0000256" key="5">
    <source>
        <dbReference type="ARBA" id="ARBA00023015"/>
    </source>
</evidence>
<evidence type="ECO:0000256" key="9">
    <source>
        <dbReference type="RuleBase" id="RU364134"/>
    </source>
</evidence>
<evidence type="ECO:0000259" key="11">
    <source>
        <dbReference type="Pfam" id="PF06333"/>
    </source>
</evidence>
<dbReference type="GO" id="GO:0016592">
    <property type="term" value="C:mediator complex"/>
    <property type="evidence" value="ECO:0007669"/>
    <property type="project" value="InterPro"/>
</dbReference>
<feature type="region of interest" description="Disordered" evidence="10">
    <location>
        <begin position="1341"/>
        <end position="1372"/>
    </location>
</feature>
<dbReference type="OrthoDB" id="103819at2759"/>
<feature type="region of interest" description="Disordered" evidence="10">
    <location>
        <begin position="616"/>
        <end position="652"/>
    </location>
</feature>
<feature type="compositionally biased region" description="Polar residues" evidence="10">
    <location>
        <begin position="1347"/>
        <end position="1360"/>
    </location>
</feature>
<feature type="region of interest" description="Disordered" evidence="10">
    <location>
        <begin position="1935"/>
        <end position="1981"/>
    </location>
</feature>
<name>A0A238C2N7_9BILA</name>
<feature type="compositionally biased region" description="Low complexity" evidence="10">
    <location>
        <begin position="1952"/>
        <end position="1970"/>
    </location>
</feature>
<evidence type="ECO:0000256" key="4">
    <source>
        <dbReference type="ARBA" id="ARBA00022491"/>
    </source>
</evidence>
<dbReference type="PANTHER" id="PTHR48249">
    <property type="entry name" value="MEDIATOR OF RNA POLYMERASE II TRANSCRIPTION SUBUNIT 13"/>
    <property type="match status" value="1"/>
</dbReference>
<evidence type="ECO:0000256" key="3">
    <source>
        <dbReference type="ARBA" id="ARBA00019618"/>
    </source>
</evidence>
<feature type="compositionally biased region" description="Basic and acidic residues" evidence="10">
    <location>
        <begin position="623"/>
        <end position="634"/>
    </location>
</feature>
<proteinExistence type="inferred from homology"/>
<organism evidence="13 14">
    <name type="scientific">Onchocerca flexuosa</name>
    <dbReference type="NCBI Taxonomy" id="387005"/>
    <lineage>
        <taxon>Eukaryota</taxon>
        <taxon>Metazoa</taxon>
        <taxon>Ecdysozoa</taxon>
        <taxon>Nematoda</taxon>
        <taxon>Chromadorea</taxon>
        <taxon>Rhabditida</taxon>
        <taxon>Spirurina</taxon>
        <taxon>Spiruromorpha</taxon>
        <taxon>Filarioidea</taxon>
        <taxon>Onchocercidae</taxon>
        <taxon>Onchocerca</taxon>
    </lineage>
</organism>
<dbReference type="GO" id="GO:0003713">
    <property type="term" value="F:transcription coactivator activity"/>
    <property type="evidence" value="ECO:0007669"/>
    <property type="project" value="TreeGrafter"/>
</dbReference>
<feature type="domain" description="MID" evidence="12">
    <location>
        <begin position="1788"/>
        <end position="2119"/>
    </location>
</feature>
<feature type="compositionally biased region" description="Low complexity" evidence="10">
    <location>
        <begin position="474"/>
        <end position="484"/>
    </location>
</feature>
<evidence type="ECO:0000256" key="1">
    <source>
        <dbReference type="ARBA" id="ARBA00004123"/>
    </source>
</evidence>
<feature type="compositionally biased region" description="Low complexity" evidence="10">
    <location>
        <begin position="396"/>
        <end position="419"/>
    </location>
</feature>
<evidence type="ECO:0000256" key="7">
    <source>
        <dbReference type="ARBA" id="ARBA00023163"/>
    </source>
</evidence>
<keyword evidence="5 9" id="KW-0805">Transcription regulation</keyword>
<comment type="similarity">
    <text evidence="2 9">Belongs to the Mediator complex subunit 13 family.</text>
</comment>
<gene>
    <name evidence="13" type="ORF">X798_00911</name>
</gene>
<keyword evidence="4 9" id="KW-0678">Repressor</keyword>
<keyword evidence="6 9" id="KW-0010">Activator</keyword>
<dbReference type="Proteomes" id="UP000242913">
    <property type="component" value="Unassembled WGS sequence"/>
</dbReference>
<comment type="function">
    <text evidence="9">Component of the Mediator complex, a coactivator involved in regulated transcription of nearly all RNA polymerase II-dependent genes. Mediator functions as a bridge to convey information from gene-specific regulatory proteins to the basal RNA polymerase II transcription machinery. Mediator is recruited to promoters by direct interactions with regulatory proteins and serves as a scaffold for the assembly of a functional preinitiation complex with RNA polymerase II and the general transcription factors.</text>
</comment>
<dbReference type="Pfam" id="PF18296">
    <property type="entry name" value="MID_MedPIWI"/>
    <property type="match status" value="1"/>
</dbReference>
<dbReference type="InterPro" id="IPR009401">
    <property type="entry name" value="Med13_C"/>
</dbReference>
<comment type="subunit">
    <text evidence="9">Component of the Mediator complex.</text>
</comment>
<evidence type="ECO:0000259" key="12">
    <source>
        <dbReference type="Pfam" id="PF18296"/>
    </source>
</evidence>
<evidence type="ECO:0000256" key="2">
    <source>
        <dbReference type="ARBA" id="ARBA00009354"/>
    </source>
</evidence>
<protein>
    <recommendedName>
        <fullName evidence="3 9">Mediator of RNA polymerase II transcription subunit 13</fullName>
    </recommendedName>
</protein>
<dbReference type="InterPro" id="IPR051139">
    <property type="entry name" value="Mediator_complx_sub13"/>
</dbReference>
<feature type="region of interest" description="Disordered" evidence="10">
    <location>
        <begin position="389"/>
        <end position="422"/>
    </location>
</feature>
<dbReference type="GO" id="GO:0045944">
    <property type="term" value="P:positive regulation of transcription by RNA polymerase II"/>
    <property type="evidence" value="ECO:0007669"/>
    <property type="project" value="TreeGrafter"/>
</dbReference>
<keyword evidence="14" id="KW-1185">Reference proteome</keyword>
<sequence>MSTNGGSLEDCHTNVFALTELNGLKWKCLTTPLSQRTWTSLEQDPVLSAYAKCLQAGILCAWRRQPPQPTSTLTAMQLPDYRIDVVKELWIFWYSHEEPDCLTEYTSHLACAEDGQGNWSVPGIQYETRTLFFKALHNLIERNMLKNGYIRIGKYFTRPYEVPSSDRIHCSPNYVNGISFNFFVHGENIVCATVCVQRQPTLFRLSRRHLDLGKKQSVILGPWSMRAILLPEQPRIVDSTTSVLQQQPLTPECDSFTNSSTAYASSYREPLSSVAHQVNPAPSSSIESETVNSNNQDNAGTISKAAVDKLWSEWLQFFCLIVNVERNLSSADTVGYIGYTENASSTKSSLPKMVLVDVDGVHMWYPSSLIVVQASDDLLMRQNEKTANESSSDFFNSRTNSRSFTPRTPPTTRLRSSPSFRKRKKRLSECDVEASAEWHNAMYGTMVNGARAAQRFFEESFIAPANSRRKENSESPSSSGLGLLLSSATSDDDCRWNSTDGMRRKDREEGCGCHQCRLQQPSDPAISNLSSQYTCLSQEPSQSCCTPINFPSDSSSLEARKEEHKILFHRRSSFYTRSPSPPRSPPWEKKILATSSEVVDGEHNLDWIRENYFRNSKSNSRSGRTDPLHEEKHVCPKTPDASAITESPERRRVQRNSLQMFGKIGSCKPVYQNLSPTSRPRSPACDISQTESLSRMQSKDRLSNDFVPLSARKHEATIVEQQPNLINSLRLKKDEKSKKGRKRKLNGKLEWSGIEALDVSFLTTKVGEDDEDVDDINFICSDNFKLHDCKLEIKDEAIESSSREPAASQSDSFSAVSTSQAQDGLRNLPLFSQIGSVLSSNTSVNLTPSIFTSDCDTQPLFLDDCNLSTIAMIERKSPVDTVVTDSVHLSPPASNERVEPTQILGGTVANVIARVGGPPSVGDYMIYPTPPSSQQFSPQNTLIQANPTSILYPPTISYMAAAVNLCHNLPPVQPSGIISETDITMETVPNVKREFDNDDGRLLGKLHYSMVEKPVYGKFMKLEMALSGKFAGNILAKEFLSLEAKECRILEGVYADQLKLIKTAVAAREKRKKVGRAPDYLFMRERLRNLTPHSSFATMRCYRMPYNNGHMLSSHSLPTFQMLPHGMAMNSMPNFVTNGPSFAGSSYNGSNSMMSMMMGNSCIPPSNTSIMQSMPGSSRMNFVHMNQQMSMAHLRPLARIPYAASQPGAPQHSPFMGQSAQFCSPPGMMNAPNPIYSFPGGTMCSMNTDPIHSSHMLSGMHGTTPSQSFSANSMHGAGPPNGQFCMQQSQQPFQQLNHFVNNANFNGQMGMGAMNPSQQNIYQQQMMFRCNMGGNLTPQHAIHLSDSYGTDSQIRPNQAQVEPPPSFSQAVSHQYPPVHNVQAGSIMYSQSSHIMRPNTLIAQAQNPNMMYGPRTPQNSIMTVPSSIGSPNNGGLFGNRLMNMPAVMDAAAVPPSRMRYPEGKSLVLAVLLQDTVLDLHYDSVFDACPICSCNGSIRAKELGVYITPPEVLRQPPAQQQLIVSKPTSGFYNNTSNSCNCGFSAVRHRYLSMKAGLFAEDAKEATDISETQNQPAIPHTIWFDSMSGRDMNFIALLREQTLVRDLGGLLDQVTLLSLQCERALQTERIGSDSSKHCEYIISEVDQRELPLVFQAACEVACMEMNCRRPPHDVRSVLLHDWGVQVSNEMREPRESECMALLQEIGPILEESLRIARSSPLFGSNNIVEGPLTWRFFDRKALKATGGMEDDSGPEAVPNIVVASEKDAVITSPQIIRLWEKMSLEPYDQPKDVLYIGVVPDNLICIEKTKKYLVDLSRMYEQCRFGRHIPFTREVLRDGLLRVPTRYPATNPGECDNFLNQVERHIGDNKSLITRLKVYMQYFENEMARILINNDDVFNREKYRAALAESQMHSMSHISASYQCGGYTISNSDHISPSSAPGNIIVGQPTEASQNASNTSGPSSAGPTSSNTGESLTTDGPIGDGGAQNMNSFSSFMVEQLIADGTIAEDEPGTLPHVIVIYLVNPFLLGAEENPLVARVVTVALMRAFNALLYRLNNKCRPQLQLEMITLQSIFDYCGISADFLKDERGRLNGRLEKSQNERLSSSDSLKSVAFSVYTHSRVVLPDIVRGILPKSMTRFGPASAMVDLLNDLERKEPIYYKIPSKPFILAPPSLVMQRPNCDLMQINTDEAVLFVSYCLIGNDWLAATVTDHQGHSLDNCLINLRLKPDHKRVNMKYKQSTQIRDSLYRLWSYILGTLANGTRNWRLVIGRVGRIGHGEFKFWTQILSKSYLKQIGTRMKHVCRACHVMPGTSEVPGVLSACLVSLEPEAHLRVFPSSFQHDDRFLKNSRYRTLTTPDDTSCTHILVFPTSPELNLDHQGGNGVAELEEDDFSNLLTEEIGEEFSELIGNGEDLMTNGTGPPQQSTNFRLGGNTGIPSDYADVSIENQPLATGYYISTAPASDLPEWFWSACPSAKRRNPVHLKSSLHLNTPNVQQGDDISSFGKGTEACHHQLDSQATADVLRYVLEMYNALSWLNIDLISGERRSCLPIHIQALMWLCNAVNRFIN</sequence>